<dbReference type="Proteomes" id="UP000018217">
    <property type="component" value="Unassembled WGS sequence"/>
</dbReference>
<evidence type="ECO:0000313" key="1">
    <source>
        <dbReference type="EMBL" id="CCG85750.1"/>
    </source>
</evidence>
<name>V5Z374_9GAMM</name>
<reference evidence="1 2" key="1">
    <citation type="journal article" date="2013" name="Syst. Appl. Microbiol.">
        <title>Phylogenetic position and virulence apparatus of the pear flower necrosis pathogen Erwinia piriflorinigrans CFBP 5888T as assessed by comparative genomics.</title>
        <authorList>
            <person name="Smits T.H."/>
            <person name="Rezzonico F."/>
            <person name="Lopez M.M."/>
            <person name="Blom J."/>
            <person name="Goesmann A."/>
            <person name="Frey J.E."/>
            <person name="Duffy B."/>
        </authorList>
    </citation>
    <scope>NUCLEOTIDE SEQUENCE [LARGE SCALE GENOMIC DNA]</scope>
    <source>
        <strain evidence="2">CFBP5888</strain>
    </source>
</reference>
<comment type="caution">
    <text evidence="1">The sequence shown here is derived from an EMBL/GenBank/DDBJ whole genome shotgun (WGS) entry which is preliminary data.</text>
</comment>
<proteinExistence type="predicted"/>
<dbReference type="EMBL" id="CAHS01000005">
    <property type="protein sequence ID" value="CCG85750.1"/>
    <property type="molecule type" value="Genomic_DNA"/>
</dbReference>
<sequence length="36" mass="3888">MAAQHIIPLARLTCINPGTSWSSTLSVIMLRLAASY</sequence>
<evidence type="ECO:0000313" key="2">
    <source>
        <dbReference type="Proteomes" id="UP000018217"/>
    </source>
</evidence>
<organism evidence="1 2">
    <name type="scientific">Erwinia piriflorinigrans CFBP 5888</name>
    <dbReference type="NCBI Taxonomy" id="1161919"/>
    <lineage>
        <taxon>Bacteria</taxon>
        <taxon>Pseudomonadati</taxon>
        <taxon>Pseudomonadota</taxon>
        <taxon>Gammaproteobacteria</taxon>
        <taxon>Enterobacterales</taxon>
        <taxon>Erwiniaceae</taxon>
        <taxon>Erwinia</taxon>
    </lineage>
</organism>
<gene>
    <name evidence="1" type="ORF">EPIR_0385</name>
</gene>
<protein>
    <submittedName>
        <fullName evidence="1">Uncharacterized protein</fullName>
    </submittedName>
</protein>
<dbReference type="AlphaFoldDB" id="V5Z374"/>
<keyword evidence="2" id="KW-1185">Reference proteome</keyword>
<accession>V5Z374</accession>